<evidence type="ECO:0000313" key="3">
    <source>
        <dbReference type="EMBL" id="EJK49730.1"/>
    </source>
</evidence>
<evidence type="ECO:0000256" key="2">
    <source>
        <dbReference type="SAM" id="Phobius"/>
    </source>
</evidence>
<accession>K0R9G6</accession>
<feature type="region of interest" description="Disordered" evidence="1">
    <location>
        <begin position="1"/>
        <end position="34"/>
    </location>
</feature>
<keyword evidence="2" id="KW-0472">Membrane</keyword>
<name>K0R9G6_THAOC</name>
<organism evidence="3 4">
    <name type="scientific">Thalassiosira oceanica</name>
    <name type="common">Marine diatom</name>
    <dbReference type="NCBI Taxonomy" id="159749"/>
    <lineage>
        <taxon>Eukaryota</taxon>
        <taxon>Sar</taxon>
        <taxon>Stramenopiles</taxon>
        <taxon>Ochrophyta</taxon>
        <taxon>Bacillariophyta</taxon>
        <taxon>Coscinodiscophyceae</taxon>
        <taxon>Thalassiosirophycidae</taxon>
        <taxon>Thalassiosirales</taxon>
        <taxon>Thalassiosiraceae</taxon>
        <taxon>Thalassiosira</taxon>
    </lineage>
</organism>
<sequence length="356" mass="37655">MRSIIDDDRSERSSQRDPPSKYEDATWSTSGSGSYDAELQAMTSGCSIITEDFAGDELPPRINEVDKYLSTNDPVGWQREQQRQARERALSPSMQNVPLSPTYSAQDQAAWGRGIGWSPSLNEGDNSVQLAKDRFSFWSPSRGQSVARLSVGTKLFRSTAKKSDRQAVPLGLTIEGGDESDGHTFGDEVPNSKQTCLPSKRRKMLLLSIILVIIGTAAAAAILVPTKRHQENKSVSLPAEEAKDNSSPGDASEETGDISSPPDLSADINSSASSGPFPADNTSQDSSGSAADDIDSTILGPLPLPLPVDNTSPGSSESAAEDIDSSTSSGPLPVDNASQASSESAAKPSVSCIHLE</sequence>
<feature type="compositionally biased region" description="Basic and acidic residues" evidence="1">
    <location>
        <begin position="80"/>
        <end position="89"/>
    </location>
</feature>
<keyword evidence="2" id="KW-1133">Transmembrane helix</keyword>
<reference evidence="3 4" key="1">
    <citation type="journal article" date="2012" name="Genome Biol.">
        <title>Genome and low-iron response of an oceanic diatom adapted to chronic iron limitation.</title>
        <authorList>
            <person name="Lommer M."/>
            <person name="Specht M."/>
            <person name="Roy A.S."/>
            <person name="Kraemer L."/>
            <person name="Andreson R."/>
            <person name="Gutowska M.A."/>
            <person name="Wolf J."/>
            <person name="Bergner S.V."/>
            <person name="Schilhabel M.B."/>
            <person name="Klostermeier U.C."/>
            <person name="Beiko R.G."/>
            <person name="Rosenstiel P."/>
            <person name="Hippler M."/>
            <person name="Laroche J."/>
        </authorList>
    </citation>
    <scope>NUCLEOTIDE SEQUENCE [LARGE SCALE GENOMIC DNA]</scope>
    <source>
        <strain evidence="3 4">CCMP1005</strain>
    </source>
</reference>
<feature type="transmembrane region" description="Helical" evidence="2">
    <location>
        <begin position="204"/>
        <end position="224"/>
    </location>
</feature>
<comment type="caution">
    <text evidence="3">The sequence shown here is derived from an EMBL/GenBank/DDBJ whole genome shotgun (WGS) entry which is preliminary data.</text>
</comment>
<keyword evidence="2" id="KW-0812">Transmembrane</keyword>
<keyword evidence="4" id="KW-1185">Reference proteome</keyword>
<protein>
    <submittedName>
        <fullName evidence="3">Uncharacterized protein</fullName>
    </submittedName>
</protein>
<feature type="region of interest" description="Disordered" evidence="1">
    <location>
        <begin position="228"/>
        <end position="356"/>
    </location>
</feature>
<feature type="region of interest" description="Disordered" evidence="1">
    <location>
        <begin position="172"/>
        <end position="194"/>
    </location>
</feature>
<evidence type="ECO:0000313" key="4">
    <source>
        <dbReference type="Proteomes" id="UP000266841"/>
    </source>
</evidence>
<proteinExistence type="predicted"/>
<dbReference type="EMBL" id="AGNL01044488">
    <property type="protein sequence ID" value="EJK49730.1"/>
    <property type="molecule type" value="Genomic_DNA"/>
</dbReference>
<gene>
    <name evidence="3" type="ORF">THAOC_31360</name>
</gene>
<dbReference type="Proteomes" id="UP000266841">
    <property type="component" value="Unassembled WGS sequence"/>
</dbReference>
<feature type="compositionally biased region" description="Low complexity" evidence="1">
    <location>
        <begin position="282"/>
        <end position="291"/>
    </location>
</feature>
<feature type="compositionally biased region" description="Basic and acidic residues" evidence="1">
    <location>
        <begin position="1"/>
        <end position="24"/>
    </location>
</feature>
<feature type="non-terminal residue" evidence="3">
    <location>
        <position position="356"/>
    </location>
</feature>
<dbReference type="AlphaFoldDB" id="K0R9G6"/>
<feature type="region of interest" description="Disordered" evidence="1">
    <location>
        <begin position="73"/>
        <end position="100"/>
    </location>
</feature>
<evidence type="ECO:0000256" key="1">
    <source>
        <dbReference type="SAM" id="MobiDB-lite"/>
    </source>
</evidence>